<dbReference type="AlphaFoldDB" id="A0A6I3L3H2"/>
<feature type="region of interest" description="Disordered" evidence="1">
    <location>
        <begin position="70"/>
        <end position="90"/>
    </location>
</feature>
<evidence type="ECO:0000256" key="2">
    <source>
        <dbReference type="SAM" id="Phobius"/>
    </source>
</evidence>
<comment type="caution">
    <text evidence="3">The sequence shown here is derived from an EMBL/GenBank/DDBJ whole genome shotgun (WGS) entry which is preliminary data.</text>
</comment>
<feature type="transmembrane region" description="Helical" evidence="2">
    <location>
        <begin position="42"/>
        <end position="65"/>
    </location>
</feature>
<dbReference type="EMBL" id="WMBB01000007">
    <property type="protein sequence ID" value="MTE14439.1"/>
    <property type="molecule type" value="Genomic_DNA"/>
</dbReference>
<evidence type="ECO:0000256" key="1">
    <source>
        <dbReference type="SAM" id="MobiDB-lite"/>
    </source>
</evidence>
<evidence type="ECO:0000313" key="4">
    <source>
        <dbReference type="Proteomes" id="UP000432464"/>
    </source>
</evidence>
<feature type="region of interest" description="Disordered" evidence="1">
    <location>
        <begin position="1"/>
        <end position="28"/>
    </location>
</feature>
<sequence length="90" mass="9624">MVGRQARQYRSNHGTLQHQRPPVRVTRRPADPAHDVLVATGWLIFDLPTAVLLAVFVGTGWLGYLQHAGTPAQPRSAVVAPAETAGPGGH</sequence>
<reference evidence="3 4" key="1">
    <citation type="submission" date="2019-11" db="EMBL/GenBank/DDBJ databases">
        <title>Nocardia sp. nov. CT2-14 isolated from soil.</title>
        <authorList>
            <person name="Kanchanasin P."/>
            <person name="Tanasupawat S."/>
            <person name="Yuki M."/>
            <person name="Kudo T."/>
        </authorList>
    </citation>
    <scope>NUCLEOTIDE SEQUENCE [LARGE SCALE GENOMIC DNA]</scope>
    <source>
        <strain evidence="3 4">CT2-14</strain>
    </source>
</reference>
<dbReference type="Proteomes" id="UP000432464">
    <property type="component" value="Unassembled WGS sequence"/>
</dbReference>
<protein>
    <submittedName>
        <fullName evidence="3">Uncharacterized protein</fullName>
    </submittedName>
</protein>
<keyword evidence="2" id="KW-0812">Transmembrane</keyword>
<proteinExistence type="predicted"/>
<evidence type="ECO:0000313" key="3">
    <source>
        <dbReference type="EMBL" id="MTE14439.1"/>
    </source>
</evidence>
<gene>
    <name evidence="3" type="ORF">GLP40_16920</name>
</gene>
<dbReference type="RefSeq" id="WP_154788873.1">
    <property type="nucleotide sequence ID" value="NZ_WMBB01000007.1"/>
</dbReference>
<name>A0A6I3L3H2_9NOCA</name>
<keyword evidence="2" id="KW-1133">Transmembrane helix</keyword>
<accession>A0A6I3L3H2</accession>
<keyword evidence="2" id="KW-0472">Membrane</keyword>
<organism evidence="3 4">
    <name type="scientific">Nocardia aurantiaca</name>
    <dbReference type="NCBI Taxonomy" id="2675850"/>
    <lineage>
        <taxon>Bacteria</taxon>
        <taxon>Bacillati</taxon>
        <taxon>Actinomycetota</taxon>
        <taxon>Actinomycetes</taxon>
        <taxon>Mycobacteriales</taxon>
        <taxon>Nocardiaceae</taxon>
        <taxon>Nocardia</taxon>
    </lineage>
</organism>
<feature type="compositionally biased region" description="Polar residues" evidence="1">
    <location>
        <begin position="8"/>
        <end position="18"/>
    </location>
</feature>
<keyword evidence="4" id="KW-1185">Reference proteome</keyword>